<dbReference type="InterPro" id="IPR027417">
    <property type="entry name" value="P-loop_NTPase"/>
</dbReference>
<gene>
    <name evidence="6" type="ORF">OJAG_29510</name>
</gene>
<comment type="caution">
    <text evidence="6">The sequence shown here is derived from an EMBL/GenBank/DDBJ whole genome shotgun (WGS) entry which is preliminary data.</text>
</comment>
<dbReference type="SMART" id="SM00421">
    <property type="entry name" value="HTH_LUXR"/>
    <property type="match status" value="1"/>
</dbReference>
<dbReference type="PATRIC" id="fig|43678.3.peg.3088"/>
<evidence type="ECO:0000256" key="3">
    <source>
        <dbReference type="ARBA" id="ARBA00023163"/>
    </source>
</evidence>
<dbReference type="PANTHER" id="PTHR44688">
    <property type="entry name" value="DNA-BINDING TRANSCRIPTIONAL ACTIVATOR DEVR_DOSR"/>
    <property type="match status" value="1"/>
</dbReference>
<dbReference type="Gene3D" id="1.10.10.10">
    <property type="entry name" value="Winged helix-like DNA-binding domain superfamily/Winged helix DNA-binding domain"/>
    <property type="match status" value="1"/>
</dbReference>
<evidence type="ECO:0000256" key="1">
    <source>
        <dbReference type="ARBA" id="ARBA00023015"/>
    </source>
</evidence>
<accession>A0A161XCP8</accession>
<dbReference type="RefSeq" id="WP_068709403.1">
    <property type="nucleotide sequence ID" value="NZ_LRIE01000080.1"/>
</dbReference>
<dbReference type="EMBL" id="LRIE01000080">
    <property type="protein sequence ID" value="KZM34387.1"/>
    <property type="molecule type" value="Genomic_DNA"/>
</dbReference>
<keyword evidence="1" id="KW-0805">Transcription regulation</keyword>
<dbReference type="Proteomes" id="UP000076447">
    <property type="component" value="Unassembled WGS sequence"/>
</dbReference>
<dbReference type="PROSITE" id="PS50043">
    <property type="entry name" value="HTH_LUXR_2"/>
    <property type="match status" value="1"/>
</dbReference>
<dbReference type="InterPro" id="IPR036388">
    <property type="entry name" value="WH-like_DNA-bd_sf"/>
</dbReference>
<keyword evidence="2" id="KW-0238">DNA-binding</keyword>
<dbReference type="SUPFAM" id="SSF52540">
    <property type="entry name" value="P-loop containing nucleoside triphosphate hydrolases"/>
    <property type="match status" value="1"/>
</dbReference>
<dbReference type="InterPro" id="IPR016032">
    <property type="entry name" value="Sig_transdc_resp-reg_C-effctor"/>
</dbReference>
<dbReference type="STRING" id="43678.OJAG_29510"/>
<protein>
    <submittedName>
        <fullName evidence="6">Bacterial regulatory protein, luxR family</fullName>
    </submittedName>
</protein>
<dbReference type="SUPFAM" id="SSF46894">
    <property type="entry name" value="C-terminal effector domain of the bipartite response regulators"/>
    <property type="match status" value="1"/>
</dbReference>
<evidence type="ECO:0000313" key="6">
    <source>
        <dbReference type="EMBL" id="KZM34387.1"/>
    </source>
</evidence>
<proteinExistence type="predicted"/>
<dbReference type="GO" id="GO:0003677">
    <property type="term" value="F:DNA binding"/>
    <property type="evidence" value="ECO:0007669"/>
    <property type="project" value="UniProtKB-KW"/>
</dbReference>
<feature type="region of interest" description="Disordered" evidence="4">
    <location>
        <begin position="829"/>
        <end position="853"/>
    </location>
</feature>
<organism evidence="6 7">
    <name type="scientific">Oerskovia enterophila</name>
    <dbReference type="NCBI Taxonomy" id="43678"/>
    <lineage>
        <taxon>Bacteria</taxon>
        <taxon>Bacillati</taxon>
        <taxon>Actinomycetota</taxon>
        <taxon>Actinomycetes</taxon>
        <taxon>Micrococcales</taxon>
        <taxon>Cellulomonadaceae</taxon>
        <taxon>Oerskovia</taxon>
    </lineage>
</organism>
<evidence type="ECO:0000259" key="5">
    <source>
        <dbReference type="PROSITE" id="PS50043"/>
    </source>
</evidence>
<feature type="domain" description="HTH luxR-type" evidence="5">
    <location>
        <begin position="788"/>
        <end position="852"/>
    </location>
</feature>
<dbReference type="AlphaFoldDB" id="A0A161XCP8"/>
<dbReference type="OrthoDB" id="3197423at2"/>
<evidence type="ECO:0000256" key="4">
    <source>
        <dbReference type="SAM" id="MobiDB-lite"/>
    </source>
</evidence>
<keyword evidence="3" id="KW-0804">Transcription</keyword>
<name>A0A161XCP8_9CELL</name>
<sequence length="853" mass="91770">MNLFEEETVRVLELLRSGTSVALVGMIGSGRSAVVRAVVTELERTGASVEHVRGHAGLRKVPLAALRSLDLDAVQRTGGRPLDLLDVADALSRRLTASSQPVLVVDDLETVDPESLTVVDIARERTGAALLAAKRPRTMHETDQVLTLPPDQVRIELGALRYDDVSALLGTTLDGPVDSGTVVRVLTYTAGNPRLVVSVALAAARDGLLTRYADGWRISAPDLWSPSSCGVVESLLHGLDRPARDAALLLAGLGTQPLDTVLDVIAPSGLEPLEERGLLAFVEEPDGRTTATITPPVLVDCLTYRRSEVPRAWARAVLAPHGVTPTVDLRSAPRRDASRQDAALARYHEVQADVLGNARWAQWEEEPTVANAEAYLSAVWEASPDARRVEEVFRATVVPPDAADVVVLTRYLTLEAQWDGYVRRNLSGALARLRGHAHDRADIAPELVAYDLLLQAAIGPIPDGYVELLGPYVESDAPRALPVRVLAYLHTLALEPAEARRVLETDTPPSRFSEDYDLFRDGLLSLVRGRWAEVATVATEAWSQSRRDLNRLGQSVAGYVASLALFVTGRWNEAESIMHSVFVLGRPSGLMSPLHAGMLRLSGLVAACEGRVDVAESLVTHADRPHTPDGPGPTTARAFSDVVRGVVDKDAAQVTAAFAAVADERRGRGLTATELLELLLQLVVLPDVTGVRRFGQLVESHELDELVPLARLATVLVVDDGLPTDDEVTALLASDQRFVAACLVGHAARTARAADGARADMARADALDEILTRFGPGSGPHALDATHREASPSLLTDRETEVALLATTLRNVEIAERLGVSVRTVENHVSNGMRKSGARNRDDLSQVAARRAR</sequence>
<dbReference type="InterPro" id="IPR000792">
    <property type="entry name" value="Tscrpt_reg_LuxR_C"/>
</dbReference>
<dbReference type="Pfam" id="PF00196">
    <property type="entry name" value="GerE"/>
    <property type="match status" value="1"/>
</dbReference>
<evidence type="ECO:0000256" key="2">
    <source>
        <dbReference type="ARBA" id="ARBA00023125"/>
    </source>
</evidence>
<dbReference type="CDD" id="cd06170">
    <property type="entry name" value="LuxR_C_like"/>
    <property type="match status" value="1"/>
</dbReference>
<evidence type="ECO:0000313" key="7">
    <source>
        <dbReference type="Proteomes" id="UP000076447"/>
    </source>
</evidence>
<reference evidence="6 7" key="1">
    <citation type="submission" date="2016-01" db="EMBL/GenBank/DDBJ databases">
        <title>Genome sequence of Oerskovia enterophila VJag, an agar and cellulose degrading bacterium.</title>
        <authorList>
            <person name="Poehlein A."/>
            <person name="Jag V."/>
            <person name="Bengelsdorf F."/>
            <person name="Duerre P."/>
            <person name="Daniel R."/>
        </authorList>
    </citation>
    <scope>NUCLEOTIDE SEQUENCE [LARGE SCALE GENOMIC DNA]</scope>
    <source>
        <strain evidence="6 7">VJag</strain>
    </source>
</reference>
<dbReference type="GO" id="GO:0006355">
    <property type="term" value="P:regulation of DNA-templated transcription"/>
    <property type="evidence" value="ECO:0007669"/>
    <property type="project" value="InterPro"/>
</dbReference>
<dbReference type="PANTHER" id="PTHR44688:SF16">
    <property type="entry name" value="DNA-BINDING TRANSCRIPTIONAL ACTIVATOR DEVR_DOSR"/>
    <property type="match status" value="1"/>
</dbReference>